<feature type="compositionally biased region" description="Polar residues" evidence="2">
    <location>
        <begin position="231"/>
        <end position="241"/>
    </location>
</feature>
<reference evidence="4" key="1">
    <citation type="journal article" date="2010" name="Science">
        <title>Plasticity of animal genome architecture unmasked by rapid evolution of a pelagic tunicate.</title>
        <authorList>
            <person name="Denoeud F."/>
            <person name="Henriet S."/>
            <person name="Mungpakdee S."/>
            <person name="Aury J.M."/>
            <person name="Da Silva C."/>
            <person name="Brinkmann H."/>
            <person name="Mikhaleva J."/>
            <person name="Olsen L.C."/>
            <person name="Jubin C."/>
            <person name="Canestro C."/>
            <person name="Bouquet J.M."/>
            <person name="Danks G."/>
            <person name="Poulain J."/>
            <person name="Campsteijn C."/>
            <person name="Adamski M."/>
            <person name="Cross I."/>
            <person name="Yadetie F."/>
            <person name="Muffato M."/>
            <person name="Louis A."/>
            <person name="Butcher S."/>
            <person name="Tsagkogeorga G."/>
            <person name="Konrad A."/>
            <person name="Singh S."/>
            <person name="Jensen M.F."/>
            <person name="Cong E.H."/>
            <person name="Eikeseth-Otteraa H."/>
            <person name="Noel B."/>
            <person name="Anthouard V."/>
            <person name="Porcel B.M."/>
            <person name="Kachouri-Lafond R."/>
            <person name="Nishino A."/>
            <person name="Ugolini M."/>
            <person name="Chourrout P."/>
            <person name="Nishida H."/>
            <person name="Aasland R."/>
            <person name="Huzurbazar S."/>
            <person name="Westhof E."/>
            <person name="Delsuc F."/>
            <person name="Lehrach H."/>
            <person name="Reinhardt R."/>
            <person name="Weissenbach J."/>
            <person name="Roy S.W."/>
            <person name="Artiguenave F."/>
            <person name="Postlethwait J.H."/>
            <person name="Manak J.R."/>
            <person name="Thompson E.M."/>
            <person name="Jaillon O."/>
            <person name="Du Pasquier L."/>
            <person name="Boudinot P."/>
            <person name="Liberles D.A."/>
            <person name="Volff J.N."/>
            <person name="Philippe H."/>
            <person name="Lenhard B."/>
            <person name="Roest Crollius H."/>
            <person name="Wincker P."/>
            <person name="Chourrout D."/>
        </authorList>
    </citation>
    <scope>NUCLEOTIDE SEQUENCE [LARGE SCALE GENOMIC DNA]</scope>
</reference>
<feature type="compositionally biased region" description="Polar residues" evidence="2">
    <location>
        <begin position="150"/>
        <end position="160"/>
    </location>
</feature>
<dbReference type="InParanoid" id="E4XS39"/>
<proteinExistence type="predicted"/>
<dbReference type="SUPFAM" id="SSF56219">
    <property type="entry name" value="DNase I-like"/>
    <property type="match status" value="1"/>
</dbReference>
<gene>
    <name evidence="4" type="ORF">GSOID_T00001987001</name>
</gene>
<dbReference type="Pfam" id="PF00078">
    <property type="entry name" value="RVT_1"/>
    <property type="match status" value="1"/>
</dbReference>
<name>E4XS39_OIKDI</name>
<dbReference type="InterPro" id="IPR036691">
    <property type="entry name" value="Endo/exonu/phosph_ase_sf"/>
</dbReference>
<organism evidence="4">
    <name type="scientific">Oikopleura dioica</name>
    <name type="common">Tunicate</name>
    <dbReference type="NCBI Taxonomy" id="34765"/>
    <lineage>
        <taxon>Eukaryota</taxon>
        <taxon>Metazoa</taxon>
        <taxon>Chordata</taxon>
        <taxon>Tunicata</taxon>
        <taxon>Appendicularia</taxon>
        <taxon>Copelata</taxon>
        <taxon>Oikopleuridae</taxon>
        <taxon>Oikopleura</taxon>
    </lineage>
</organism>
<dbReference type="OrthoDB" id="7700848at2759"/>
<feature type="coiled-coil region" evidence="1">
    <location>
        <begin position="845"/>
        <end position="872"/>
    </location>
</feature>
<protein>
    <recommendedName>
        <fullName evidence="3">Reverse transcriptase domain-containing protein</fullName>
    </recommendedName>
</protein>
<evidence type="ECO:0000313" key="4">
    <source>
        <dbReference type="EMBL" id="CBY12587.1"/>
    </source>
</evidence>
<sequence>MGACSPSPNTPRGVFDDYASIIGDKPRESSVESFTQGQQKTTLSEQENSMLLDSIITSDKLLKGRSKIVAGHRPVKIFKRTPIHKAVQPSSKKTITEQSSRNSLNSICEEPMNLSLKTIKTPSSQSENNCQLSTSNSNNYIQAPLPKPKNINQLSMSSPSTRKRKICEEEISADQPRQESDQELSNGNISWIFDILSENNTKHSVSLNDAIREPESRENNWNLDLDDLTNAPPNVASTPCKTPNKKRRKSHAACLPIQVKQNRDLSTRRRSSSVLIPREPTTVDTPRRSESAENLRPARLAKSRATLANERLLTTVIAESESSIEDMSTGSLGEMEQKSSQSTMLNMNPPGEFMKWRCYRDGPNADQLFTNKDLMKRFKPMKFDPRTKEEFEEDLRKIGEILQTNFASEYHKDYIAKGDRIYVRTSFGRYSHCTSDDIKKLEDLVMGKNKVLDIKSFVEEGNHSFIKNNYRDYVNDSQLAKKQQRKLREWFASKKRSRLVHCKDKYLSLVTQMARKGRWKIEKCLNGEMDAVLAKAKMNSPKKRMELEAFQAKLRILSDVLTNEDSLLELALTNPSQLYRVIPCPTSTELCDLLIDYVLRDPTKQIKKIGRARCFVMEQARKRGLIITQRSISRQEIRSFIADKNQAVNGKNMTPISVIQVSQFLDFLPVAVKNLINETLINIILTNTNFEKEFITKDNLQIIMKDKKGKAVITQIIHFLNRSPLNWLKIITEEVELGHMSNSILRMPPKAQNPKKTNPTLDNSDESQRMAAFINDEIRQGKIPKPKLIQNIADPTHFINFELGINTDNLLNFKSQLGRIVHNIQSKKKEKSPNAESNIIINPTNEDIHKLMNECNEKNKEENEKLRSLSIILSNPGQIDTLSMRDLQDHLPDRDLYMLNELGIKSKTLKDAALIHPDYKLYFNDTCPNRRTYTAFLVKKELAHLITQLRNVGTATTLQFDLGQNGKINLSCLYRNIERNDDSCFYKCNYDSTCIIFLQWIKDILDLAKATNAESILAGDLNLDLINPRTKDDKVLVGGLNFALRNHSNVIKFDTFFRENCKGQAIDYFFMKNPRGVNVKALNLHKEPLRLDGHTGHEIKFKRGGLGKLYEVKISYKYDEDKIRVQSIKEAEALRNNNMLNPNDYIEESFRIMSKIVADNQTRTARVAPKVRLSLRKQPMDTKKYYAALNFTNKHLFTNEENPEFKFTEQEKELLKKYTRNLGIMLRKLQRRDNEKLEDKVKEVCLNPINAAWKITGELLGEEPVRELTENVEELMDQVIELQKNTTLDPSKYTKHYFNPKKEIKLKDFQSSVHPQKGWKCSIWSEYKKLKDFTKGSTGLSKKILDCFHISTFYTLIAKPILLAIIHGLYAKCWRTNRTIILAKKKGIRPISISELFAKILEKIIVEQMTEFIEFNGLLPSEQNGFRKNLSTGTSIAAVNMFICSGLDKGKTVGVFCVDMKNAFGTPYHGNLVKCFSNLFEGNALKIISASLERWAIVNKDGTFSRKEKMEEFGVPQGSVVSPLLFCLYISEIINILNKEEEDIQINIFADDTVVSVCGNNFEDMKDRAERILDTLGNKLEDIGLQLVPEKTSILILDKKDKEVRKAENLRGIRIVDQEIPESDKLKYLGSTLGKSKGILDYEINNENKMNRMKIMINRVRSIKNYIGNKAAWTIHRSFCMGVLNHNYDVLPKWRSKQHNKGQNLYIKGCGAGRDVKWYYKKEEFEKVKRDERIALLSLTGHPSFYESQIKLFHGQIAKTIRYRKCTTLALELDKCLMMFCVNSGEKIGPLPDVFVEHRELEDFTYFKTRHNIACDPNIKRSTCIMNELIITMIELEHLELKLIPDKNVGKIKKEICWPYNLHKDFHQLPKDLRNAIISRKNKTIIKSHFEDRHKHTENKYDCEDCINDREIIIPEFIENPSFNSFNNSVEHELIEELKKERLINMADSRHENILIALEETGLKRPEFEISGVVAEWARTGSKNLSLKRCLDKIKLLLQKHYDK</sequence>
<dbReference type="InterPro" id="IPR043502">
    <property type="entry name" value="DNA/RNA_pol_sf"/>
</dbReference>
<dbReference type="PANTHER" id="PTHR47027">
    <property type="entry name" value="REVERSE TRANSCRIPTASE DOMAIN-CONTAINING PROTEIN"/>
    <property type="match status" value="1"/>
</dbReference>
<dbReference type="InterPro" id="IPR000477">
    <property type="entry name" value="RT_dom"/>
</dbReference>
<keyword evidence="1" id="KW-0175">Coiled coil</keyword>
<dbReference type="Gene3D" id="3.60.10.10">
    <property type="entry name" value="Endonuclease/exonuclease/phosphatase"/>
    <property type="match status" value="1"/>
</dbReference>
<feature type="region of interest" description="Disordered" evidence="2">
    <location>
        <begin position="88"/>
        <end position="107"/>
    </location>
</feature>
<keyword evidence="5" id="KW-1185">Reference proteome</keyword>
<feature type="region of interest" description="Disordered" evidence="2">
    <location>
        <begin position="121"/>
        <end position="163"/>
    </location>
</feature>
<dbReference type="PANTHER" id="PTHR47027:SF20">
    <property type="entry name" value="REVERSE TRANSCRIPTASE-LIKE PROTEIN WITH RNA-DIRECTED DNA POLYMERASE DOMAIN"/>
    <property type="match status" value="1"/>
</dbReference>
<dbReference type="SUPFAM" id="SSF56672">
    <property type="entry name" value="DNA/RNA polymerases"/>
    <property type="match status" value="1"/>
</dbReference>
<evidence type="ECO:0000256" key="2">
    <source>
        <dbReference type="SAM" id="MobiDB-lite"/>
    </source>
</evidence>
<feature type="region of interest" description="Disordered" evidence="2">
    <location>
        <begin position="746"/>
        <end position="767"/>
    </location>
</feature>
<evidence type="ECO:0000313" key="5">
    <source>
        <dbReference type="Proteomes" id="UP000001307"/>
    </source>
</evidence>
<feature type="domain" description="Reverse transcriptase" evidence="3">
    <location>
        <begin position="1363"/>
        <end position="1633"/>
    </location>
</feature>
<evidence type="ECO:0000256" key="1">
    <source>
        <dbReference type="SAM" id="Coils"/>
    </source>
</evidence>
<dbReference type="PROSITE" id="PS50878">
    <property type="entry name" value="RT_POL"/>
    <property type="match status" value="1"/>
</dbReference>
<feature type="region of interest" description="Disordered" evidence="2">
    <location>
        <begin position="225"/>
        <end position="296"/>
    </location>
</feature>
<dbReference type="EMBL" id="FN653129">
    <property type="protein sequence ID" value="CBY12587.1"/>
    <property type="molecule type" value="Genomic_DNA"/>
</dbReference>
<dbReference type="Proteomes" id="UP000001307">
    <property type="component" value="Unassembled WGS sequence"/>
</dbReference>
<accession>E4XS39</accession>
<feature type="compositionally biased region" description="Polar residues" evidence="2">
    <location>
        <begin position="88"/>
        <end position="106"/>
    </location>
</feature>
<dbReference type="CDD" id="cd01650">
    <property type="entry name" value="RT_nLTR_like"/>
    <property type="match status" value="1"/>
</dbReference>
<feature type="compositionally biased region" description="Polar residues" evidence="2">
    <location>
        <begin position="121"/>
        <end position="141"/>
    </location>
</feature>
<evidence type="ECO:0000259" key="3">
    <source>
        <dbReference type="PROSITE" id="PS50878"/>
    </source>
</evidence>